<keyword evidence="1" id="KW-0678">Repressor</keyword>
<evidence type="ECO:0000259" key="6">
    <source>
        <dbReference type="PROSITE" id="PS50932"/>
    </source>
</evidence>
<keyword evidence="8" id="KW-1185">Reference proteome</keyword>
<keyword evidence="3" id="KW-0238">DNA-binding</keyword>
<evidence type="ECO:0000256" key="5">
    <source>
        <dbReference type="SAM" id="MobiDB-lite"/>
    </source>
</evidence>
<dbReference type="CDD" id="cd06267">
    <property type="entry name" value="PBP1_LacI_sugar_binding-like"/>
    <property type="match status" value="1"/>
</dbReference>
<dbReference type="PROSITE" id="PS50932">
    <property type="entry name" value="HTH_LACI_2"/>
    <property type="match status" value="1"/>
</dbReference>
<dbReference type="InterPro" id="IPR000843">
    <property type="entry name" value="HTH_LacI"/>
</dbReference>
<evidence type="ECO:0000313" key="7">
    <source>
        <dbReference type="EMBL" id="TDC88418.1"/>
    </source>
</evidence>
<dbReference type="PANTHER" id="PTHR30146">
    <property type="entry name" value="LACI-RELATED TRANSCRIPTIONAL REPRESSOR"/>
    <property type="match status" value="1"/>
</dbReference>
<dbReference type="SMART" id="SM00354">
    <property type="entry name" value="HTH_LACI"/>
    <property type="match status" value="1"/>
</dbReference>
<feature type="domain" description="HTH lacI-type" evidence="6">
    <location>
        <begin position="67"/>
        <end position="121"/>
    </location>
</feature>
<dbReference type="InterPro" id="IPR028082">
    <property type="entry name" value="Peripla_BP_I"/>
</dbReference>
<dbReference type="GO" id="GO:0003700">
    <property type="term" value="F:DNA-binding transcription factor activity"/>
    <property type="evidence" value="ECO:0007669"/>
    <property type="project" value="TreeGrafter"/>
</dbReference>
<feature type="region of interest" description="Disordered" evidence="5">
    <location>
        <begin position="17"/>
        <end position="37"/>
    </location>
</feature>
<dbReference type="Gene3D" id="1.10.260.40">
    <property type="entry name" value="lambda repressor-like DNA-binding domains"/>
    <property type="match status" value="1"/>
</dbReference>
<sequence length="399" mass="42639">MNKRGKRVQTVRRTFAYAVSPHPPPSTPQKRRSRSRTDLAVWHNCAVRQRRVAAVCERSPSGGDPVASLRDVAARANVSFQTVSKVLNGKGAVAPATRQRIIEAAEEIGYIPNALARSLQSRSSLTLGVITVDFSNATPALSLVGIEREARRHGLSVILSSLEPDGSDCVRYLRVLMERRVDGIIMNAPATEEDEEVGRLLRAGPAAVSLHDIAGGGVPTVTPESEGTAALPIRHLLSLGHRRIAMVTGLQQRHSAQQRTAVYREVLAGHGLPYDPLLVEDGAWEVEGGYAATHRLLDRASGITAIYVQNDLMAVGVLNALHERGLSVPDDCSVVGCDDHPVAARTIPPLTTVRMPFSDAGAAAVRLLLERIASTSPKDVVLPVSMVYRASTASAPAGA</sequence>
<dbReference type="Pfam" id="PF13377">
    <property type="entry name" value="Peripla_BP_3"/>
    <property type="match status" value="1"/>
</dbReference>
<dbReference type="SUPFAM" id="SSF47413">
    <property type="entry name" value="lambda repressor-like DNA-binding domains"/>
    <property type="match status" value="1"/>
</dbReference>
<accession>A0A4R4UA76</accession>
<keyword evidence="2" id="KW-0805">Transcription regulation</keyword>
<dbReference type="InterPro" id="IPR046335">
    <property type="entry name" value="LacI/GalR-like_sensor"/>
</dbReference>
<evidence type="ECO:0000256" key="2">
    <source>
        <dbReference type="ARBA" id="ARBA00023015"/>
    </source>
</evidence>
<evidence type="ECO:0000256" key="1">
    <source>
        <dbReference type="ARBA" id="ARBA00022491"/>
    </source>
</evidence>
<dbReference type="CDD" id="cd01392">
    <property type="entry name" value="HTH_LacI"/>
    <property type="match status" value="1"/>
</dbReference>
<dbReference type="AlphaFoldDB" id="A0A4R4UA76"/>
<dbReference type="GO" id="GO:0000976">
    <property type="term" value="F:transcription cis-regulatory region binding"/>
    <property type="evidence" value="ECO:0007669"/>
    <property type="project" value="TreeGrafter"/>
</dbReference>
<evidence type="ECO:0000256" key="4">
    <source>
        <dbReference type="ARBA" id="ARBA00023163"/>
    </source>
</evidence>
<reference evidence="7 8" key="1">
    <citation type="submission" date="2019-03" db="EMBL/GenBank/DDBJ databases">
        <title>Draft genome sequences of novel Actinobacteria.</title>
        <authorList>
            <person name="Sahin N."/>
            <person name="Ay H."/>
            <person name="Saygin H."/>
        </authorList>
    </citation>
    <scope>NUCLEOTIDE SEQUENCE [LARGE SCALE GENOMIC DNA]</scope>
    <source>
        <strain evidence="7 8">KC310</strain>
    </source>
</reference>
<dbReference type="Pfam" id="PF00356">
    <property type="entry name" value="LacI"/>
    <property type="match status" value="1"/>
</dbReference>
<protein>
    <submittedName>
        <fullName evidence="7">LacI family transcriptional regulator</fullName>
    </submittedName>
</protein>
<dbReference type="EMBL" id="SMKO01000250">
    <property type="protein sequence ID" value="TDC88418.1"/>
    <property type="molecule type" value="Genomic_DNA"/>
</dbReference>
<dbReference type="Gene3D" id="3.40.50.2300">
    <property type="match status" value="2"/>
</dbReference>
<dbReference type="PROSITE" id="PS00356">
    <property type="entry name" value="HTH_LACI_1"/>
    <property type="match status" value="1"/>
</dbReference>
<organism evidence="7 8">
    <name type="scientific">Nonomuraea deserti</name>
    <dbReference type="NCBI Taxonomy" id="1848322"/>
    <lineage>
        <taxon>Bacteria</taxon>
        <taxon>Bacillati</taxon>
        <taxon>Actinomycetota</taxon>
        <taxon>Actinomycetes</taxon>
        <taxon>Streptosporangiales</taxon>
        <taxon>Streptosporangiaceae</taxon>
        <taxon>Nonomuraea</taxon>
    </lineage>
</organism>
<dbReference type="InterPro" id="IPR010982">
    <property type="entry name" value="Lambda_DNA-bd_dom_sf"/>
</dbReference>
<dbReference type="SUPFAM" id="SSF53822">
    <property type="entry name" value="Periplasmic binding protein-like I"/>
    <property type="match status" value="1"/>
</dbReference>
<name>A0A4R4UA76_9ACTN</name>
<evidence type="ECO:0000256" key="3">
    <source>
        <dbReference type="ARBA" id="ARBA00023125"/>
    </source>
</evidence>
<dbReference type="PANTHER" id="PTHR30146:SF148">
    <property type="entry name" value="HTH-TYPE TRANSCRIPTIONAL REPRESSOR PURR-RELATED"/>
    <property type="match status" value="1"/>
</dbReference>
<comment type="caution">
    <text evidence="7">The sequence shown here is derived from an EMBL/GenBank/DDBJ whole genome shotgun (WGS) entry which is preliminary data.</text>
</comment>
<keyword evidence="4" id="KW-0804">Transcription</keyword>
<proteinExistence type="predicted"/>
<dbReference type="Proteomes" id="UP000295258">
    <property type="component" value="Unassembled WGS sequence"/>
</dbReference>
<gene>
    <name evidence="7" type="ORF">E1292_45695</name>
</gene>
<evidence type="ECO:0000313" key="8">
    <source>
        <dbReference type="Proteomes" id="UP000295258"/>
    </source>
</evidence>